<sequence>MAAARVLLLLSGRAESPSFAQSVCGLLGAGPGLGPWPTHCGLKRGRLVLSDGPFPGSSARLPLQVGGRGTRGRRGPQEGGSGAGVKNRRRRPGSGGSWRERPGVQVSSRLNLLPHRALSPDFCPSSEALTRTAPSRQRPPFCPFAALDQQLRTPGAELPSNRGVDLGVAVLLQSSDQSVLLTRRTRTLSVSPNLWVPPGGHVGLDEEVTGLLAQPSPCPETRDWGCLGCGPRGLEESGTCHCDLPFVAPSCWTEGCESFRRRLDYSCPTASSLGSLWGYGR</sequence>
<dbReference type="AlphaFoldDB" id="A0A8C8XTY2"/>
<dbReference type="InterPro" id="IPR015797">
    <property type="entry name" value="NUDIX_hydrolase-like_dom_sf"/>
</dbReference>
<organism evidence="4 5">
    <name type="scientific">Panthera leo</name>
    <name type="common">Lion</name>
    <dbReference type="NCBI Taxonomy" id="9689"/>
    <lineage>
        <taxon>Eukaryota</taxon>
        <taxon>Metazoa</taxon>
        <taxon>Chordata</taxon>
        <taxon>Craniata</taxon>
        <taxon>Vertebrata</taxon>
        <taxon>Euteleostomi</taxon>
        <taxon>Mammalia</taxon>
        <taxon>Eutheria</taxon>
        <taxon>Laurasiatheria</taxon>
        <taxon>Carnivora</taxon>
        <taxon>Feliformia</taxon>
        <taxon>Felidae</taxon>
        <taxon>Pantherinae</taxon>
        <taxon>Panthera</taxon>
    </lineage>
</organism>
<reference evidence="4" key="1">
    <citation type="journal article" date="2019" name="bioRxiv">
        <title>Long live the king: chromosome-level assembly of the lion (Panthera leo) using linked-read, Hi-C, and long read data.</title>
        <authorList>
            <person name="Armstrong E.E."/>
            <person name="Taylor R.W."/>
            <person name="Miller D.E."/>
            <person name="Kaelin C."/>
            <person name="Barsh G."/>
            <person name="Hadly E.A."/>
            <person name="Petrov D."/>
        </authorList>
    </citation>
    <scope>NUCLEOTIDE SEQUENCE [LARGE SCALE GENOMIC DNA]</scope>
</reference>
<evidence type="ECO:0008006" key="6">
    <source>
        <dbReference type="Google" id="ProtNLM"/>
    </source>
</evidence>
<feature type="region of interest" description="Disordered" evidence="3">
    <location>
        <begin position="53"/>
        <end position="106"/>
    </location>
</feature>
<dbReference type="GO" id="GO:0005829">
    <property type="term" value="C:cytosol"/>
    <property type="evidence" value="ECO:0007669"/>
    <property type="project" value="TreeGrafter"/>
</dbReference>
<protein>
    <recommendedName>
        <fullName evidence="6">Nucleoside diphosphate-linked moiety X motif 17</fullName>
    </recommendedName>
</protein>
<proteinExistence type="predicted"/>
<dbReference type="GO" id="GO:0006742">
    <property type="term" value="P:NADP+ catabolic process"/>
    <property type="evidence" value="ECO:0007669"/>
    <property type="project" value="TreeGrafter"/>
</dbReference>
<dbReference type="GeneTree" id="ENSGT00990000206112"/>
<keyword evidence="5" id="KW-1185">Reference proteome</keyword>
<dbReference type="Ensembl" id="ENSPLOT00000024197.1">
    <property type="protein sequence ID" value="ENSPLOP00000021910.1"/>
    <property type="gene ID" value="ENSPLOG00000016064.1"/>
</dbReference>
<evidence type="ECO:0000313" key="4">
    <source>
        <dbReference type="Ensembl" id="ENSPLOP00000021910.1"/>
    </source>
</evidence>
<reference evidence="4" key="3">
    <citation type="submission" date="2025-09" db="UniProtKB">
        <authorList>
            <consortium name="Ensembl"/>
        </authorList>
    </citation>
    <scope>IDENTIFICATION</scope>
</reference>
<dbReference type="PANTHER" id="PTHR42904:SF1">
    <property type="entry name" value="NUCLEOSIDE DIPHOSPHATE-LINKED MOIETY X MOTIF 17"/>
    <property type="match status" value="1"/>
</dbReference>
<dbReference type="OMA" id="CWTEGCE"/>
<dbReference type="Gene3D" id="3.90.79.10">
    <property type="entry name" value="Nucleoside Triphosphate Pyrophosphohydrolase"/>
    <property type="match status" value="1"/>
</dbReference>
<name>A0A8C8XTY2_PANLE</name>
<dbReference type="InterPro" id="IPR050241">
    <property type="entry name" value="NAD-cap_RNA_hydrolase_NudC"/>
</dbReference>
<dbReference type="Proteomes" id="UP000694399">
    <property type="component" value="Chromosome C2"/>
</dbReference>
<dbReference type="PANTHER" id="PTHR42904">
    <property type="entry name" value="NUDIX HYDROLASE, NUDC SUBFAMILY"/>
    <property type="match status" value="1"/>
</dbReference>
<evidence type="ECO:0000256" key="3">
    <source>
        <dbReference type="SAM" id="MobiDB-lite"/>
    </source>
</evidence>
<evidence type="ECO:0000256" key="1">
    <source>
        <dbReference type="ARBA" id="ARBA00001946"/>
    </source>
</evidence>
<dbReference type="GO" id="GO:0019677">
    <property type="term" value="P:NAD+ catabolic process"/>
    <property type="evidence" value="ECO:0007669"/>
    <property type="project" value="TreeGrafter"/>
</dbReference>
<dbReference type="SUPFAM" id="SSF55811">
    <property type="entry name" value="Nudix"/>
    <property type="match status" value="1"/>
</dbReference>
<comment type="cofactor">
    <cofactor evidence="1">
        <name>Mg(2+)</name>
        <dbReference type="ChEBI" id="CHEBI:18420"/>
    </cofactor>
</comment>
<dbReference type="GO" id="GO:0035529">
    <property type="term" value="F:NADH pyrophosphatase activity"/>
    <property type="evidence" value="ECO:0007669"/>
    <property type="project" value="TreeGrafter"/>
</dbReference>
<accession>A0A8C8XTY2</accession>
<evidence type="ECO:0000256" key="2">
    <source>
        <dbReference type="ARBA" id="ARBA00022801"/>
    </source>
</evidence>
<dbReference type="GO" id="GO:0005777">
    <property type="term" value="C:peroxisome"/>
    <property type="evidence" value="ECO:0007669"/>
    <property type="project" value="TreeGrafter"/>
</dbReference>
<reference evidence="4" key="2">
    <citation type="submission" date="2025-08" db="UniProtKB">
        <authorList>
            <consortium name="Ensembl"/>
        </authorList>
    </citation>
    <scope>IDENTIFICATION</scope>
</reference>
<keyword evidence="2" id="KW-0378">Hydrolase</keyword>
<evidence type="ECO:0000313" key="5">
    <source>
        <dbReference type="Proteomes" id="UP000694399"/>
    </source>
</evidence>